<dbReference type="RefSeq" id="WP_069679842.1">
    <property type="nucleotide sequence ID" value="NZ_CP017253.2"/>
</dbReference>
<gene>
    <name evidence="1" type="ORF">BGI42_08085</name>
</gene>
<protein>
    <submittedName>
        <fullName evidence="1">Uncharacterized protein</fullName>
    </submittedName>
</protein>
<sequence>MSYVEKIKTKLEEGTKISDIFDYVPENFNLDNYKNITIPNIKEKANSLPLKCFEEISNPNQQYQNSTTKIDISGLIQFQSYSSISDANLTVDFSTPLTRLQVPTTWATWSSPPVTESSTPPVLFTGTGVSSLTLTLSKPCCTFGFELDPNFNNITITSVVNFYSGQELVGTIQKTVTGRPNTAFFAAKTCCTSPFDRVEISIDEPLGGFAIAQVRYNTDCSSECDCCCTEAVDVNFESYEESKNVPVEITDLKCEGRLLIVDVTVTACENRRVAVGVLICDEEEEDVLRFKVCEACMPESTTPGVPCVDHTFRFCFGFETDLCDPLALKLKTFAEYAYFNFECDC</sequence>
<evidence type="ECO:0000313" key="1">
    <source>
        <dbReference type="EMBL" id="AOR23692.1"/>
    </source>
</evidence>
<name>A0A1D7XK36_9CLOT</name>
<dbReference type="EMBL" id="CP017253">
    <property type="protein sequence ID" value="AOR23692.1"/>
    <property type="molecule type" value="Genomic_DNA"/>
</dbReference>
<proteinExistence type="predicted"/>
<dbReference type="KEGG" id="ctae:BGI42_08085"/>
<dbReference type="AlphaFoldDB" id="A0A1D7XK36"/>
<dbReference type="Proteomes" id="UP000094652">
    <property type="component" value="Chromosome"/>
</dbReference>
<dbReference type="OrthoDB" id="1954331at2"/>
<organism evidence="1 2">
    <name type="scientific">Clostridium taeniosporum</name>
    <dbReference type="NCBI Taxonomy" id="394958"/>
    <lineage>
        <taxon>Bacteria</taxon>
        <taxon>Bacillati</taxon>
        <taxon>Bacillota</taxon>
        <taxon>Clostridia</taxon>
        <taxon>Eubacteriales</taxon>
        <taxon>Clostridiaceae</taxon>
        <taxon>Clostridium</taxon>
    </lineage>
</organism>
<reference evidence="2" key="1">
    <citation type="submission" date="2016-09" db="EMBL/GenBank/DDBJ databases">
        <title>Genomics of Clostridium taeniosporum, an organism which forms endospores with ribbon-like appendages.</title>
        <authorList>
            <person name="Walker J.R."/>
        </authorList>
    </citation>
    <scope>NUCLEOTIDE SEQUENCE [LARGE SCALE GENOMIC DNA]</scope>
    <source>
        <strain evidence="2">1/k</strain>
    </source>
</reference>
<evidence type="ECO:0000313" key="2">
    <source>
        <dbReference type="Proteomes" id="UP000094652"/>
    </source>
</evidence>
<accession>A0A1D7XK36</accession>
<keyword evidence="2" id="KW-1185">Reference proteome</keyword>